<organism evidence="2 3">
    <name type="scientific">Araneus ventricosus</name>
    <name type="common">Orbweaver spider</name>
    <name type="synonym">Epeira ventricosa</name>
    <dbReference type="NCBI Taxonomy" id="182803"/>
    <lineage>
        <taxon>Eukaryota</taxon>
        <taxon>Metazoa</taxon>
        <taxon>Ecdysozoa</taxon>
        <taxon>Arthropoda</taxon>
        <taxon>Chelicerata</taxon>
        <taxon>Arachnida</taxon>
        <taxon>Araneae</taxon>
        <taxon>Araneomorphae</taxon>
        <taxon>Entelegynae</taxon>
        <taxon>Araneoidea</taxon>
        <taxon>Araneidae</taxon>
        <taxon>Araneus</taxon>
    </lineage>
</organism>
<proteinExistence type="predicted"/>
<dbReference type="AlphaFoldDB" id="A0A4Y2N664"/>
<dbReference type="Proteomes" id="UP000499080">
    <property type="component" value="Unassembled WGS sequence"/>
</dbReference>
<name>A0A4Y2N664_ARAVE</name>
<gene>
    <name evidence="2" type="ORF">AVEN_114007_1</name>
</gene>
<evidence type="ECO:0000313" key="2">
    <source>
        <dbReference type="EMBL" id="GBN34865.1"/>
    </source>
</evidence>
<reference evidence="2 3" key="1">
    <citation type="journal article" date="2019" name="Sci. Rep.">
        <title>Orb-weaving spider Araneus ventricosus genome elucidates the spidroin gene catalogue.</title>
        <authorList>
            <person name="Kono N."/>
            <person name="Nakamura H."/>
            <person name="Ohtoshi R."/>
            <person name="Moran D.A.P."/>
            <person name="Shinohara A."/>
            <person name="Yoshida Y."/>
            <person name="Fujiwara M."/>
            <person name="Mori M."/>
            <person name="Tomita M."/>
            <person name="Arakawa K."/>
        </authorList>
    </citation>
    <scope>NUCLEOTIDE SEQUENCE [LARGE SCALE GENOMIC DNA]</scope>
</reference>
<evidence type="ECO:0000313" key="3">
    <source>
        <dbReference type="Proteomes" id="UP000499080"/>
    </source>
</evidence>
<feature type="region of interest" description="Disordered" evidence="1">
    <location>
        <begin position="35"/>
        <end position="57"/>
    </location>
</feature>
<evidence type="ECO:0000256" key="1">
    <source>
        <dbReference type="SAM" id="MobiDB-lite"/>
    </source>
</evidence>
<feature type="non-terminal residue" evidence="2">
    <location>
        <position position="1"/>
    </location>
</feature>
<keyword evidence="3" id="KW-1185">Reference proteome</keyword>
<sequence length="57" mass="6789">YGTRCIRNENNLFQHPVRLLTRHLELKFEPPIGNYGADLNEQDDNHEVQRTTDWPVQ</sequence>
<feature type="non-terminal residue" evidence="2">
    <location>
        <position position="57"/>
    </location>
</feature>
<accession>A0A4Y2N664</accession>
<dbReference type="EMBL" id="BGPR01285856">
    <property type="protein sequence ID" value="GBN34865.1"/>
    <property type="molecule type" value="Genomic_DNA"/>
</dbReference>
<protein>
    <submittedName>
        <fullName evidence="2">Uncharacterized protein</fullName>
    </submittedName>
</protein>
<comment type="caution">
    <text evidence="2">The sequence shown here is derived from an EMBL/GenBank/DDBJ whole genome shotgun (WGS) entry which is preliminary data.</text>
</comment>